<keyword evidence="2" id="KW-0238">DNA-binding</keyword>
<evidence type="ECO:0000313" key="5">
    <source>
        <dbReference type="EMBL" id="AIY67686.1"/>
    </source>
</evidence>
<dbReference type="Pfam" id="PF13412">
    <property type="entry name" value="HTH_24"/>
    <property type="match status" value="1"/>
</dbReference>
<organism evidence="5 6">
    <name type="scientific">Pseudoalteromonas piratica</name>
    <dbReference type="NCBI Taxonomy" id="1348114"/>
    <lineage>
        <taxon>Bacteria</taxon>
        <taxon>Pseudomonadati</taxon>
        <taxon>Pseudomonadota</taxon>
        <taxon>Gammaproteobacteria</taxon>
        <taxon>Alteromonadales</taxon>
        <taxon>Pseudoalteromonadaceae</taxon>
        <taxon>Pseudoalteromonas</taxon>
    </lineage>
</organism>
<dbReference type="GO" id="GO:0043565">
    <property type="term" value="F:sequence-specific DNA binding"/>
    <property type="evidence" value="ECO:0007669"/>
    <property type="project" value="InterPro"/>
</dbReference>
<dbReference type="GO" id="GO:0043200">
    <property type="term" value="P:response to amino acid"/>
    <property type="evidence" value="ECO:0007669"/>
    <property type="project" value="TreeGrafter"/>
</dbReference>
<sequence>MLTDADKSLINALKENARLSVSDLSRKLALSRSTIQNRLARLESSGVITGYSVKLSEAYLQNRVSAHVSIKVKQKLTTQTNVELKRFTAITQLYAISGEYDLIAIVEEESLEQLSHTLDLIGNLEGVERTTSSVILETKFNR</sequence>
<dbReference type="HOGENOM" id="CLU_091233_5_3_6"/>
<dbReference type="PROSITE" id="PS50956">
    <property type="entry name" value="HTH_ASNC_2"/>
    <property type="match status" value="1"/>
</dbReference>
<dbReference type="GO" id="GO:0005829">
    <property type="term" value="C:cytosol"/>
    <property type="evidence" value="ECO:0007669"/>
    <property type="project" value="TreeGrafter"/>
</dbReference>
<dbReference type="InterPro" id="IPR011008">
    <property type="entry name" value="Dimeric_a/b-barrel"/>
</dbReference>
<dbReference type="InterPro" id="IPR036388">
    <property type="entry name" value="WH-like_DNA-bd_sf"/>
</dbReference>
<keyword evidence="1" id="KW-0805">Transcription regulation</keyword>
<dbReference type="Proteomes" id="UP000030341">
    <property type="component" value="Chromosome 2"/>
</dbReference>
<dbReference type="InterPro" id="IPR019888">
    <property type="entry name" value="Tscrpt_reg_AsnC-like"/>
</dbReference>
<dbReference type="RefSeq" id="WP_040136991.1">
    <property type="nucleotide sequence ID" value="NZ_CP009889.1"/>
</dbReference>
<dbReference type="SUPFAM" id="SSF54909">
    <property type="entry name" value="Dimeric alpha+beta barrel"/>
    <property type="match status" value="1"/>
</dbReference>
<dbReference type="AlphaFoldDB" id="A0A0A7ENN4"/>
<dbReference type="KEGG" id="pseo:OM33_18800"/>
<reference evidence="5 6" key="1">
    <citation type="submission" date="2014-11" db="EMBL/GenBank/DDBJ databases">
        <title>Complete Genome Sequence of Pseudoalteromonas sp. Strain OCN003 Isolated from Kaneohe Bay, Oahu, Hawaii.</title>
        <authorList>
            <person name="Beurmann S."/>
            <person name="Videau P."/>
            <person name="Ushijima B."/>
            <person name="Smith A.M."/>
            <person name="Aeby G.S."/>
            <person name="Callahan S.M."/>
            <person name="Belcaid M."/>
        </authorList>
    </citation>
    <scope>NUCLEOTIDE SEQUENCE [LARGE SCALE GENOMIC DNA]</scope>
    <source>
        <strain evidence="5 6">OCN003</strain>
    </source>
</reference>
<evidence type="ECO:0000256" key="2">
    <source>
        <dbReference type="ARBA" id="ARBA00023125"/>
    </source>
</evidence>
<dbReference type="InterPro" id="IPR019885">
    <property type="entry name" value="Tscrpt_reg_HTH_AsnC-type_CS"/>
</dbReference>
<dbReference type="InterPro" id="IPR019887">
    <property type="entry name" value="Tscrpt_reg_AsnC/Lrp_C"/>
</dbReference>
<dbReference type="Pfam" id="PF01037">
    <property type="entry name" value="AsnC_trans_reg"/>
    <property type="match status" value="1"/>
</dbReference>
<dbReference type="PRINTS" id="PR00033">
    <property type="entry name" value="HTHASNC"/>
</dbReference>
<dbReference type="OrthoDB" id="5476at2"/>
<dbReference type="PANTHER" id="PTHR30154:SF53">
    <property type="entry name" value="HTH-TYPE TRANSCRIPTIONAL REGULATOR LRPC"/>
    <property type="match status" value="1"/>
</dbReference>
<dbReference type="SMART" id="SM00344">
    <property type="entry name" value="HTH_ASNC"/>
    <property type="match status" value="1"/>
</dbReference>
<dbReference type="EMBL" id="CP009889">
    <property type="protein sequence ID" value="AIY67686.1"/>
    <property type="molecule type" value="Genomic_DNA"/>
</dbReference>
<dbReference type="InterPro" id="IPR000485">
    <property type="entry name" value="AsnC-type_HTH_dom"/>
</dbReference>
<name>A0A0A7ENN4_9GAMM</name>
<keyword evidence="3" id="KW-0804">Transcription</keyword>
<gene>
    <name evidence="5" type="ORF">OM33_18800</name>
</gene>
<dbReference type="PROSITE" id="PS00519">
    <property type="entry name" value="HTH_ASNC_1"/>
    <property type="match status" value="1"/>
</dbReference>
<dbReference type="PANTHER" id="PTHR30154">
    <property type="entry name" value="LEUCINE-RESPONSIVE REGULATORY PROTEIN"/>
    <property type="match status" value="1"/>
</dbReference>
<protein>
    <submittedName>
        <fullName evidence="5">AsnC family transcriptional regulator</fullName>
    </submittedName>
</protein>
<dbReference type="InterPro" id="IPR036390">
    <property type="entry name" value="WH_DNA-bd_sf"/>
</dbReference>
<dbReference type="STRING" id="1348114.OM33_18800"/>
<evidence type="ECO:0000313" key="6">
    <source>
        <dbReference type="Proteomes" id="UP000030341"/>
    </source>
</evidence>
<evidence type="ECO:0000259" key="4">
    <source>
        <dbReference type="PROSITE" id="PS50956"/>
    </source>
</evidence>
<evidence type="ECO:0000256" key="1">
    <source>
        <dbReference type="ARBA" id="ARBA00023015"/>
    </source>
</evidence>
<proteinExistence type="predicted"/>
<dbReference type="SUPFAM" id="SSF46785">
    <property type="entry name" value="Winged helix' DNA-binding domain"/>
    <property type="match status" value="1"/>
</dbReference>
<dbReference type="eggNOG" id="COG1522">
    <property type="taxonomic scope" value="Bacteria"/>
</dbReference>
<dbReference type="Gene3D" id="1.10.10.10">
    <property type="entry name" value="Winged helix-like DNA-binding domain superfamily/Winged helix DNA-binding domain"/>
    <property type="match status" value="1"/>
</dbReference>
<accession>A0A0A7ENN4</accession>
<dbReference type="Gene3D" id="3.30.70.920">
    <property type="match status" value="1"/>
</dbReference>
<feature type="domain" description="HTH asnC-type" evidence="4">
    <location>
        <begin position="2"/>
        <end position="64"/>
    </location>
</feature>
<keyword evidence="6" id="KW-1185">Reference proteome</keyword>
<evidence type="ECO:0000256" key="3">
    <source>
        <dbReference type="ARBA" id="ARBA00023163"/>
    </source>
</evidence>